<accession>A0ABP9KJZ8</accession>
<comment type="similarity">
    <text evidence="2 8">Belongs to the peptidase M16 family.</text>
</comment>
<evidence type="ECO:0000256" key="1">
    <source>
        <dbReference type="ARBA" id="ARBA00001947"/>
    </source>
</evidence>
<dbReference type="RefSeq" id="WP_346033663.1">
    <property type="nucleotide sequence ID" value="NZ_BAABHV010000021.1"/>
</dbReference>
<dbReference type="InterPro" id="IPR050626">
    <property type="entry name" value="Peptidase_M16"/>
</dbReference>
<keyword evidence="6" id="KW-0862">Zinc</keyword>
<dbReference type="Pfam" id="PF00675">
    <property type="entry name" value="Peptidase_M16"/>
    <property type="match status" value="1"/>
</dbReference>
<organism evidence="12 13">
    <name type="scientific">Erythrobacter westpacificensis</name>
    <dbReference type="NCBI Taxonomy" id="1055231"/>
    <lineage>
        <taxon>Bacteria</taxon>
        <taxon>Pseudomonadati</taxon>
        <taxon>Pseudomonadota</taxon>
        <taxon>Alphaproteobacteria</taxon>
        <taxon>Sphingomonadales</taxon>
        <taxon>Erythrobacteraceae</taxon>
        <taxon>Erythrobacter/Porphyrobacter group</taxon>
        <taxon>Erythrobacter</taxon>
    </lineage>
</organism>
<keyword evidence="5" id="KW-0378">Hydrolase</keyword>
<evidence type="ECO:0000259" key="11">
    <source>
        <dbReference type="Pfam" id="PF05193"/>
    </source>
</evidence>
<dbReference type="EMBL" id="BAABHV010000021">
    <property type="protein sequence ID" value="GAA5060193.1"/>
    <property type="molecule type" value="Genomic_DNA"/>
</dbReference>
<feature type="signal peptide" evidence="9">
    <location>
        <begin position="1"/>
        <end position="25"/>
    </location>
</feature>
<feature type="domain" description="Peptidase M16 N-terminal" evidence="10">
    <location>
        <begin position="78"/>
        <end position="203"/>
    </location>
</feature>
<dbReference type="SUPFAM" id="SSF63411">
    <property type="entry name" value="LuxS/MPP-like metallohydrolase"/>
    <property type="match status" value="3"/>
</dbReference>
<evidence type="ECO:0000256" key="2">
    <source>
        <dbReference type="ARBA" id="ARBA00007261"/>
    </source>
</evidence>
<keyword evidence="4" id="KW-0479">Metal-binding</keyword>
<dbReference type="PROSITE" id="PS00143">
    <property type="entry name" value="INSULINASE"/>
    <property type="match status" value="1"/>
</dbReference>
<comment type="caution">
    <text evidence="12">The sequence shown here is derived from an EMBL/GenBank/DDBJ whole genome shotgun (WGS) entry which is preliminary data.</text>
</comment>
<reference evidence="13" key="1">
    <citation type="journal article" date="2019" name="Int. J. Syst. Evol. Microbiol.">
        <title>The Global Catalogue of Microorganisms (GCM) 10K type strain sequencing project: providing services to taxonomists for standard genome sequencing and annotation.</title>
        <authorList>
            <consortium name="The Broad Institute Genomics Platform"/>
            <consortium name="The Broad Institute Genome Sequencing Center for Infectious Disease"/>
            <person name="Wu L."/>
            <person name="Ma J."/>
        </authorList>
    </citation>
    <scope>NUCLEOTIDE SEQUENCE [LARGE SCALE GENOMIC DNA]</scope>
    <source>
        <strain evidence="13">JCM 18014</strain>
    </source>
</reference>
<dbReference type="Gene3D" id="3.30.830.10">
    <property type="entry name" value="Metalloenzyme, LuxS/M16 peptidase-like"/>
    <property type="match status" value="4"/>
</dbReference>
<name>A0ABP9KJZ8_9SPHN</name>
<keyword evidence="3" id="KW-0645">Protease</keyword>
<dbReference type="InterPro" id="IPR011765">
    <property type="entry name" value="Pept_M16_N"/>
</dbReference>
<sequence>MNSRSFAALAAVLALPLLAVRPAYAQAPELAQQPWDTASSVPADVVDAFPDLVGSDLPFDSEYVVGELDNGMRYIIRPNATPPEQGKVQLWVDFGSAAERADEQGYAHFIEHMAFNGTTNVPEGEMVRLLEREGLAFGADTNAATGFDSTHYRLDLPRNDMELLDTALMLMRETASEILFEDEAVDREKGILLSERRVRDTYQLRNTIDTLGFLYPGSRISERLPIGTVETIEAADGASLRALYERYYRPENVTVIVIGDYDPAEVEAAIAEHFADWQGEPALDNPPLGPVDLSHEGATDIFLDPALSEQITVAANGEWLGETDTVASRRARVLRQIGYGIVNRRLQRLARQEDPPFRGAAFGTNDFFKEGRTTNLIAAAADGDWQRALAAAQEEYRRAMQFGFTEAEVAEQVANLDQAIQSNAAGAATRDNNAFITGAVTLLRDGQVPTTPASALERWNEHKPLITPEAVLAALKAEAVPLENPLIRFQGRTAPTGGEEALRAAWESGMEVALEANEQAEAVDFAYTDFGTPGEVVSDTVDDRLDIRTIRFANGVMLNLKPTDLQEDRVLVQVNIDGGDLLDTRENPLATAMFNSLPVGGLGEHTLDELQTVLAGRRVGLGVNSAADTFAMSAATTPRDLELQLQVYTATITDSAFRPTGEAQYYRNVEDFFARLNATPSAAFTNGIGTILSDGDPRFSLQPKEDYLALTFAGLRDAVSDRLANGAIEVALVGDFEEQDAIDLVARTLGTLPPREESFGDYAQERQRGFTQDRSPRTLYHTGADDQAMLVMVWPTRDDSDHVENLQLEMLERVLQLEVTDVLREELGQTYSPQVDADQSRTYEGYGTFDISAQVDTGQVDAARDAMLSAVETLRAGPVDEDMLLRARQPLLEAYSNALDTNNGWMNLIDRAQTESERIDRFLAGEERLRAVTPEDVLTVAQRYLDPAQRVEVRVLPEPEGDET</sequence>
<evidence type="ECO:0000259" key="10">
    <source>
        <dbReference type="Pfam" id="PF00675"/>
    </source>
</evidence>
<dbReference type="Pfam" id="PF05193">
    <property type="entry name" value="Peptidase_M16_C"/>
    <property type="match status" value="2"/>
</dbReference>
<protein>
    <submittedName>
        <fullName evidence="12">Insulinase family protein</fullName>
    </submittedName>
</protein>
<evidence type="ECO:0000313" key="13">
    <source>
        <dbReference type="Proteomes" id="UP001500518"/>
    </source>
</evidence>
<comment type="cofactor">
    <cofactor evidence="1">
        <name>Zn(2+)</name>
        <dbReference type="ChEBI" id="CHEBI:29105"/>
    </cofactor>
</comment>
<dbReference type="InterPro" id="IPR007863">
    <property type="entry name" value="Peptidase_M16_C"/>
</dbReference>
<keyword evidence="7" id="KW-0482">Metalloprotease</keyword>
<dbReference type="Proteomes" id="UP001500518">
    <property type="component" value="Unassembled WGS sequence"/>
</dbReference>
<dbReference type="PANTHER" id="PTHR43690:SF17">
    <property type="entry name" value="PROTEIN YHJJ"/>
    <property type="match status" value="1"/>
</dbReference>
<feature type="domain" description="Peptidase M16 C-terminal" evidence="11">
    <location>
        <begin position="238"/>
        <end position="416"/>
    </location>
</feature>
<feature type="chain" id="PRO_5046807311" evidence="9">
    <location>
        <begin position="26"/>
        <end position="964"/>
    </location>
</feature>
<evidence type="ECO:0000256" key="7">
    <source>
        <dbReference type="ARBA" id="ARBA00023049"/>
    </source>
</evidence>
<proteinExistence type="inferred from homology"/>
<evidence type="ECO:0000313" key="12">
    <source>
        <dbReference type="EMBL" id="GAA5060193.1"/>
    </source>
</evidence>
<dbReference type="PANTHER" id="PTHR43690">
    <property type="entry name" value="NARDILYSIN"/>
    <property type="match status" value="1"/>
</dbReference>
<gene>
    <name evidence="12" type="ORF">GCM10023208_28290</name>
</gene>
<evidence type="ECO:0000256" key="5">
    <source>
        <dbReference type="ARBA" id="ARBA00022801"/>
    </source>
</evidence>
<evidence type="ECO:0000256" key="8">
    <source>
        <dbReference type="RuleBase" id="RU004447"/>
    </source>
</evidence>
<keyword evidence="9" id="KW-0732">Signal</keyword>
<dbReference type="InterPro" id="IPR001431">
    <property type="entry name" value="Pept_M16_Zn_BS"/>
</dbReference>
<evidence type="ECO:0000256" key="9">
    <source>
        <dbReference type="SAM" id="SignalP"/>
    </source>
</evidence>
<keyword evidence="13" id="KW-1185">Reference proteome</keyword>
<evidence type="ECO:0000256" key="3">
    <source>
        <dbReference type="ARBA" id="ARBA00022670"/>
    </source>
</evidence>
<evidence type="ECO:0000256" key="4">
    <source>
        <dbReference type="ARBA" id="ARBA00022723"/>
    </source>
</evidence>
<evidence type="ECO:0000256" key="6">
    <source>
        <dbReference type="ARBA" id="ARBA00022833"/>
    </source>
</evidence>
<feature type="domain" description="Peptidase M16 C-terminal" evidence="11">
    <location>
        <begin position="711"/>
        <end position="889"/>
    </location>
</feature>
<dbReference type="InterPro" id="IPR011249">
    <property type="entry name" value="Metalloenz_LuxS/M16"/>
</dbReference>